<feature type="domain" description="Phasin" evidence="2">
    <location>
        <begin position="13"/>
        <end position="102"/>
    </location>
</feature>
<proteinExistence type="predicted"/>
<dbReference type="Pfam" id="PF09361">
    <property type="entry name" value="Phasin_2"/>
    <property type="match status" value="1"/>
</dbReference>
<evidence type="ECO:0000259" key="2">
    <source>
        <dbReference type="Pfam" id="PF09361"/>
    </source>
</evidence>
<sequence>MANPNDIPLEVFRTGMQAALRGTLLMLERQQRLLAFQLKAVDQAIAGSKEIVNEVSHAGTVADLAALPAALMRQQTEQYTRLCEEYTALASHNQAELAEHLREAGDSWQKLQGNATAGPQFAMPMPAPVQEWFDRFGQFNSVLTNAFLQPNAAHGNGAAGHEAAARARSRRGE</sequence>
<evidence type="ECO:0000256" key="1">
    <source>
        <dbReference type="SAM" id="MobiDB-lite"/>
    </source>
</evidence>
<evidence type="ECO:0000313" key="4">
    <source>
        <dbReference type="Proteomes" id="UP000177515"/>
    </source>
</evidence>
<feature type="region of interest" description="Disordered" evidence="1">
    <location>
        <begin position="153"/>
        <end position="173"/>
    </location>
</feature>
<organism evidence="3 4">
    <name type="scientific">Cupriavidus malaysiensis</name>
    <dbReference type="NCBI Taxonomy" id="367825"/>
    <lineage>
        <taxon>Bacteria</taxon>
        <taxon>Pseudomonadati</taxon>
        <taxon>Pseudomonadota</taxon>
        <taxon>Betaproteobacteria</taxon>
        <taxon>Burkholderiales</taxon>
        <taxon>Burkholderiaceae</taxon>
        <taxon>Cupriavidus</taxon>
    </lineage>
</organism>
<keyword evidence="4" id="KW-1185">Reference proteome</keyword>
<name>A0ABM6F458_9BURK</name>
<dbReference type="EMBL" id="CP017754">
    <property type="protein sequence ID" value="AOZ06237.1"/>
    <property type="molecule type" value="Genomic_DNA"/>
</dbReference>
<protein>
    <recommendedName>
        <fullName evidence="2">Phasin domain-containing protein</fullName>
    </recommendedName>
</protein>
<gene>
    <name evidence="3" type="ORF">BKK80_10620</name>
</gene>
<reference evidence="3 4" key="1">
    <citation type="submission" date="2016-10" db="EMBL/GenBank/DDBJ databases">
        <title>Complete genome sequences of three Cupriavidus strains isolated from various Malaysian environments.</title>
        <authorList>
            <person name="Abdullah A.A.-A."/>
            <person name="Shafie N.A.H."/>
            <person name="Lau N.S."/>
        </authorList>
    </citation>
    <scope>NUCLEOTIDE SEQUENCE [LARGE SCALE GENOMIC DNA]</scope>
    <source>
        <strain evidence="3 4">USMAA1020</strain>
    </source>
</reference>
<feature type="compositionally biased region" description="Low complexity" evidence="1">
    <location>
        <begin position="153"/>
        <end position="162"/>
    </location>
</feature>
<dbReference type="InterPro" id="IPR018968">
    <property type="entry name" value="Phasin"/>
</dbReference>
<dbReference type="Proteomes" id="UP000177515">
    <property type="component" value="Chromosome 1"/>
</dbReference>
<evidence type="ECO:0000313" key="3">
    <source>
        <dbReference type="EMBL" id="AOZ06237.1"/>
    </source>
</evidence>
<dbReference type="RefSeq" id="WP_071012578.1">
    <property type="nucleotide sequence ID" value="NZ_CP017754.1"/>
</dbReference>
<accession>A0ABM6F458</accession>